<dbReference type="AlphaFoldDB" id="A0A8H3FTZ9"/>
<dbReference type="OrthoDB" id="42561at2759"/>
<evidence type="ECO:0000256" key="4">
    <source>
        <dbReference type="ARBA" id="ARBA00023186"/>
    </source>
</evidence>
<protein>
    <recommendedName>
        <fullName evidence="6">NADH:ubiquinone oxidoreductase intermediate-associated protein 30 domain-containing protein</fullName>
    </recommendedName>
</protein>
<accession>A0A8H3FTZ9</accession>
<reference evidence="7" key="1">
    <citation type="submission" date="2021-03" db="EMBL/GenBank/DDBJ databases">
        <authorList>
            <person name="Tagirdzhanova G."/>
        </authorList>
    </citation>
    <scope>NUCLEOTIDE SEQUENCE</scope>
</reference>
<evidence type="ECO:0000256" key="1">
    <source>
        <dbReference type="ARBA" id="ARBA00004173"/>
    </source>
</evidence>
<dbReference type="Pfam" id="PF08547">
    <property type="entry name" value="CIA30"/>
    <property type="match status" value="1"/>
</dbReference>
<keyword evidence="8" id="KW-1185">Reference proteome</keyword>
<keyword evidence="3" id="KW-0496">Mitochondrion</keyword>
<organism evidence="7 8">
    <name type="scientific">Alectoria fallacina</name>
    <dbReference type="NCBI Taxonomy" id="1903189"/>
    <lineage>
        <taxon>Eukaryota</taxon>
        <taxon>Fungi</taxon>
        <taxon>Dikarya</taxon>
        <taxon>Ascomycota</taxon>
        <taxon>Pezizomycotina</taxon>
        <taxon>Lecanoromycetes</taxon>
        <taxon>OSLEUM clade</taxon>
        <taxon>Lecanoromycetidae</taxon>
        <taxon>Lecanorales</taxon>
        <taxon>Lecanorineae</taxon>
        <taxon>Parmeliaceae</taxon>
        <taxon>Alectoria</taxon>
    </lineage>
</organism>
<evidence type="ECO:0000313" key="8">
    <source>
        <dbReference type="Proteomes" id="UP000664203"/>
    </source>
</evidence>
<dbReference type="GO" id="GO:0010257">
    <property type="term" value="P:NADH dehydrogenase complex assembly"/>
    <property type="evidence" value="ECO:0007669"/>
    <property type="project" value="TreeGrafter"/>
</dbReference>
<dbReference type="InterPro" id="IPR008979">
    <property type="entry name" value="Galactose-bd-like_sf"/>
</dbReference>
<comment type="similarity">
    <text evidence="2">Belongs to the CIA30 family.</text>
</comment>
<keyword evidence="4" id="KW-0143">Chaperone</keyword>
<evidence type="ECO:0000256" key="2">
    <source>
        <dbReference type="ARBA" id="ARBA00007884"/>
    </source>
</evidence>
<dbReference type="GO" id="GO:0005739">
    <property type="term" value="C:mitochondrion"/>
    <property type="evidence" value="ECO:0007669"/>
    <property type="project" value="UniProtKB-SubCell"/>
</dbReference>
<sequence length="251" mass="28301">MRGSSRLLAPGFTKRSLNELKRFTKIALTQEGIRTPMTPFLLLDFSDPDIIPACKTMSDADLGGFSNASLDQVPRNSSQPAHARFHGSISTDLPRNRPQVQRTGYAGWRNKDRPATLFGKSLWDVDPYTYLALRVKSDGRKYFVNVQTESIVYTDLHQHRLHARKPGEWETVLIEINAFVRTNHGEVVEPQTEMMRQKVRTVGVSLTDRVPGLFDLAISKVWASNGLNDEEMLKDERGDKFIEAGAQETAV</sequence>
<evidence type="ECO:0000259" key="6">
    <source>
        <dbReference type="Pfam" id="PF08547"/>
    </source>
</evidence>
<proteinExistence type="inferred from homology"/>
<comment type="subcellular location">
    <subcellularLocation>
        <location evidence="1">Mitochondrion</location>
    </subcellularLocation>
</comment>
<dbReference type="PANTHER" id="PTHR13194:SF18">
    <property type="entry name" value="COMPLEX I INTERMEDIATE-ASSOCIATED PROTEIN 30, MITOCHONDRIAL"/>
    <property type="match status" value="1"/>
</dbReference>
<dbReference type="GO" id="GO:0006120">
    <property type="term" value="P:mitochondrial electron transport, NADH to ubiquinone"/>
    <property type="evidence" value="ECO:0007669"/>
    <property type="project" value="TreeGrafter"/>
</dbReference>
<dbReference type="PANTHER" id="PTHR13194">
    <property type="entry name" value="COMPLEX I INTERMEDIATE-ASSOCIATED PROTEIN 30"/>
    <property type="match status" value="1"/>
</dbReference>
<feature type="domain" description="NADH:ubiquinone oxidoreductase intermediate-associated protein 30" evidence="6">
    <location>
        <begin position="44"/>
        <end position="218"/>
    </location>
</feature>
<dbReference type="EMBL" id="CAJPDR010000235">
    <property type="protein sequence ID" value="CAF9927778.1"/>
    <property type="molecule type" value="Genomic_DNA"/>
</dbReference>
<name>A0A8H3FTZ9_9LECA</name>
<evidence type="ECO:0000256" key="3">
    <source>
        <dbReference type="ARBA" id="ARBA00023128"/>
    </source>
</evidence>
<gene>
    <name evidence="7" type="ORF">ALECFALPRED_003822</name>
</gene>
<dbReference type="InterPro" id="IPR013857">
    <property type="entry name" value="NADH-UbQ_OxRdtase-assoc_prot30"/>
</dbReference>
<dbReference type="Proteomes" id="UP000664203">
    <property type="component" value="Unassembled WGS sequence"/>
</dbReference>
<evidence type="ECO:0000256" key="5">
    <source>
        <dbReference type="SAM" id="MobiDB-lite"/>
    </source>
</evidence>
<dbReference type="GO" id="GO:0051082">
    <property type="term" value="F:unfolded protein binding"/>
    <property type="evidence" value="ECO:0007669"/>
    <property type="project" value="TreeGrafter"/>
</dbReference>
<evidence type="ECO:0000313" key="7">
    <source>
        <dbReference type="EMBL" id="CAF9927778.1"/>
    </source>
</evidence>
<dbReference type="InterPro" id="IPR039131">
    <property type="entry name" value="NDUFAF1"/>
</dbReference>
<feature type="region of interest" description="Disordered" evidence="5">
    <location>
        <begin position="72"/>
        <end position="96"/>
    </location>
</feature>
<dbReference type="SUPFAM" id="SSF49785">
    <property type="entry name" value="Galactose-binding domain-like"/>
    <property type="match status" value="1"/>
</dbReference>
<comment type="caution">
    <text evidence="7">The sequence shown here is derived from an EMBL/GenBank/DDBJ whole genome shotgun (WGS) entry which is preliminary data.</text>
</comment>